<dbReference type="Gene3D" id="3.20.20.140">
    <property type="entry name" value="Metal-dependent hydrolases"/>
    <property type="match status" value="1"/>
</dbReference>
<dbReference type="GO" id="GO:0016810">
    <property type="term" value="F:hydrolase activity, acting on carbon-nitrogen (but not peptide) bonds"/>
    <property type="evidence" value="ECO:0007669"/>
    <property type="project" value="InterPro"/>
</dbReference>
<keyword evidence="1 3" id="KW-0378">Hydrolase</keyword>
<dbReference type="Pfam" id="PF01979">
    <property type="entry name" value="Amidohydro_1"/>
    <property type="match status" value="1"/>
</dbReference>
<evidence type="ECO:0000256" key="1">
    <source>
        <dbReference type="ARBA" id="ARBA00022801"/>
    </source>
</evidence>
<dbReference type="Proteomes" id="UP000236340">
    <property type="component" value="Unassembled WGS sequence"/>
</dbReference>
<dbReference type="PANTHER" id="PTHR43794:SF11">
    <property type="entry name" value="AMIDOHYDROLASE-RELATED DOMAIN-CONTAINING PROTEIN"/>
    <property type="match status" value="1"/>
</dbReference>
<reference evidence="3 4" key="1">
    <citation type="journal article" date="2018" name="Genome Announc.">
        <title>Genome Sequence of Geothermobacter sp. HR-1 Iron Reducer from the Loihi Seamount.</title>
        <authorList>
            <person name="Smith H."/>
            <person name="Abuyen K."/>
            <person name="Tremblay J."/>
            <person name="Savalia P."/>
            <person name="Perez-Rodriguez I."/>
            <person name="Emerson D."/>
            <person name="Tully B."/>
            <person name="Amend J."/>
        </authorList>
    </citation>
    <scope>NUCLEOTIDE SEQUENCE [LARGE SCALE GENOMIC DNA]</scope>
    <source>
        <strain evidence="3 4">HR-1</strain>
    </source>
</reference>
<protein>
    <submittedName>
        <fullName evidence="3">Metal-dependent hydrolase</fullName>
    </submittedName>
</protein>
<evidence type="ECO:0000259" key="2">
    <source>
        <dbReference type="Pfam" id="PF01979"/>
    </source>
</evidence>
<gene>
    <name evidence="3" type="ORF">C2E25_10105</name>
</gene>
<proteinExistence type="predicted"/>
<dbReference type="PANTHER" id="PTHR43794">
    <property type="entry name" value="AMINOHYDROLASE SSNA-RELATED"/>
    <property type="match status" value="1"/>
</dbReference>
<accession>A0A2K2H9F2</accession>
<evidence type="ECO:0000313" key="3">
    <source>
        <dbReference type="EMBL" id="PNU19891.1"/>
    </source>
</evidence>
<dbReference type="Gene3D" id="2.30.40.10">
    <property type="entry name" value="Urease, subunit C, domain 1"/>
    <property type="match status" value="1"/>
</dbReference>
<dbReference type="AlphaFoldDB" id="A0A2K2H9F2"/>
<dbReference type="SUPFAM" id="SSF51556">
    <property type="entry name" value="Metallo-dependent hydrolases"/>
    <property type="match status" value="1"/>
</dbReference>
<organism evidence="3 4">
    <name type="scientific">Geothermobacter hydrogeniphilus</name>
    <dbReference type="NCBI Taxonomy" id="1969733"/>
    <lineage>
        <taxon>Bacteria</taxon>
        <taxon>Pseudomonadati</taxon>
        <taxon>Thermodesulfobacteriota</taxon>
        <taxon>Desulfuromonadia</taxon>
        <taxon>Desulfuromonadales</taxon>
        <taxon>Geothermobacteraceae</taxon>
        <taxon>Geothermobacter</taxon>
    </lineage>
</organism>
<dbReference type="InterPro" id="IPR050287">
    <property type="entry name" value="MTA/SAH_deaminase"/>
</dbReference>
<dbReference type="InterPro" id="IPR006680">
    <property type="entry name" value="Amidohydro-rel"/>
</dbReference>
<feature type="domain" description="Amidohydrolase-related" evidence="2">
    <location>
        <begin position="63"/>
        <end position="424"/>
    </location>
</feature>
<dbReference type="OrthoDB" id="9807210at2"/>
<dbReference type="SUPFAM" id="SSF51338">
    <property type="entry name" value="Composite domain of metallo-dependent hydrolases"/>
    <property type="match status" value="1"/>
</dbReference>
<dbReference type="EMBL" id="PPFX01000021">
    <property type="protein sequence ID" value="PNU19891.1"/>
    <property type="molecule type" value="Genomic_DNA"/>
</dbReference>
<comment type="caution">
    <text evidence="3">The sequence shown here is derived from an EMBL/GenBank/DDBJ whole genome shotgun (WGS) entry which is preliminary data.</text>
</comment>
<sequence length="428" mass="45641">MTRAEGGNSRIYTARCLLPISSPPVAGGAMLVAGEQIVAVGPLPDLLAASAAAEVVDFGDKVLLPPLTNAHTHLELTDFPSWAAEAGEDEPTDAEDFVDWVLRLVRVKRARPAEDFVPAIQRGLRLCLESGTGVIGDILSFHSAVDAYRQSPLLGSVFFETLGRDPQLFSSLLEKIGKRLDRPPSSRLSAAVSPHAPYTVAAALLRRVFALAAGRSCPAAIHLAESPAESELLRSGIGPLVDKLYPQPGWPPPSPSECGLSPVAWLEEQGGLRPDILLVHGVQVDAGDVARLKRHGSGVVLCPRSNEKLRVGRAPVELYRRAGVPLALGTDSLASNDSLSMWDELAAARRIYADALDPVELLWAATLGGARLLGVDARIGTLEPGREAHFQVVDLPPAANPSELIEALVAEGCRQPVRQLYLHGRPQL</sequence>
<evidence type="ECO:0000313" key="4">
    <source>
        <dbReference type="Proteomes" id="UP000236340"/>
    </source>
</evidence>
<dbReference type="InterPro" id="IPR032466">
    <property type="entry name" value="Metal_Hydrolase"/>
</dbReference>
<dbReference type="InterPro" id="IPR011059">
    <property type="entry name" value="Metal-dep_hydrolase_composite"/>
</dbReference>
<name>A0A2K2H9F2_9BACT</name>
<dbReference type="RefSeq" id="WP_103115622.1">
    <property type="nucleotide sequence ID" value="NZ_PPFX01000021.1"/>
</dbReference>